<dbReference type="InterPro" id="IPR006029">
    <property type="entry name" value="Neurotrans-gated_channel_TM"/>
</dbReference>
<keyword evidence="11" id="KW-0675">Receptor</keyword>
<keyword evidence="8 17" id="KW-0406">Ion transport</keyword>
<comment type="caution">
    <text evidence="20">The sequence shown here is derived from an EMBL/GenBank/DDBJ whole genome shotgun (WGS) entry which is preliminary data.</text>
</comment>
<evidence type="ECO:0000256" key="11">
    <source>
        <dbReference type="ARBA" id="ARBA00023170"/>
    </source>
</evidence>
<protein>
    <recommendedName>
        <fullName evidence="22">Neurotransmitter-gated ion-channel ligand-binding domain-containing protein</fullName>
    </recommendedName>
</protein>
<feature type="transmembrane region" description="Helical" evidence="17">
    <location>
        <begin position="67"/>
        <end position="87"/>
    </location>
</feature>
<dbReference type="InterPro" id="IPR038050">
    <property type="entry name" value="Neuro_actylchol_rec"/>
</dbReference>
<evidence type="ECO:0000256" key="5">
    <source>
        <dbReference type="ARBA" id="ARBA00022729"/>
    </source>
</evidence>
<accession>A0A2G5T6R7</accession>
<evidence type="ECO:0000256" key="7">
    <source>
        <dbReference type="ARBA" id="ARBA00023018"/>
    </source>
</evidence>
<dbReference type="Pfam" id="PF02931">
    <property type="entry name" value="Neur_chan_LBD"/>
    <property type="match status" value="1"/>
</dbReference>
<evidence type="ECO:0000256" key="6">
    <source>
        <dbReference type="ARBA" id="ARBA00022989"/>
    </source>
</evidence>
<dbReference type="PROSITE" id="PS00236">
    <property type="entry name" value="NEUROTR_ION_CHANNEL"/>
    <property type="match status" value="1"/>
</dbReference>
<dbReference type="FunFam" id="1.20.58.390:FF:000046">
    <property type="entry name" value="AcetylCholine Receptor"/>
    <property type="match status" value="1"/>
</dbReference>
<keyword evidence="5" id="KW-0732">Signal</keyword>
<keyword evidence="13" id="KW-0628">Postsynaptic cell membrane</keyword>
<dbReference type="GO" id="GO:0022848">
    <property type="term" value="F:acetylcholine-gated monoatomic cation-selective channel activity"/>
    <property type="evidence" value="ECO:0007669"/>
    <property type="project" value="InterPro"/>
</dbReference>
<dbReference type="CDD" id="cd19051">
    <property type="entry name" value="LGIC_TM_cation"/>
    <property type="match status" value="1"/>
</dbReference>
<feature type="transmembrane region" description="Helical" evidence="17">
    <location>
        <begin position="357"/>
        <end position="380"/>
    </location>
</feature>
<feature type="transmembrane region" description="Helical" evidence="17">
    <location>
        <begin position="296"/>
        <end position="315"/>
    </location>
</feature>
<keyword evidence="6 17" id="KW-1133">Transmembrane helix</keyword>
<keyword evidence="10" id="KW-1015">Disulfide bond</keyword>
<evidence type="ECO:0000256" key="16">
    <source>
        <dbReference type="ARBA" id="ARBA00034104"/>
    </source>
</evidence>
<keyword evidence="2 17" id="KW-0813">Transport</keyword>
<dbReference type="Pfam" id="PF02932">
    <property type="entry name" value="Neur_chan_memb"/>
    <property type="match status" value="1"/>
</dbReference>
<evidence type="ECO:0000256" key="1">
    <source>
        <dbReference type="ARBA" id="ARBA00009237"/>
    </source>
</evidence>
<evidence type="ECO:0000256" key="4">
    <source>
        <dbReference type="ARBA" id="ARBA00022692"/>
    </source>
</evidence>
<dbReference type="SUPFAM" id="SSF90112">
    <property type="entry name" value="Neurotransmitter-gated ion-channel transmembrane pore"/>
    <property type="match status" value="1"/>
</dbReference>
<organism evidence="20 21">
    <name type="scientific">Caenorhabditis nigoni</name>
    <dbReference type="NCBI Taxonomy" id="1611254"/>
    <lineage>
        <taxon>Eukaryota</taxon>
        <taxon>Metazoa</taxon>
        <taxon>Ecdysozoa</taxon>
        <taxon>Nematoda</taxon>
        <taxon>Chromadorea</taxon>
        <taxon>Rhabditida</taxon>
        <taxon>Rhabditina</taxon>
        <taxon>Rhabditomorpha</taxon>
        <taxon>Rhabditoidea</taxon>
        <taxon>Rhabditidae</taxon>
        <taxon>Peloderinae</taxon>
        <taxon>Caenorhabditis</taxon>
    </lineage>
</organism>
<evidence type="ECO:0000313" key="20">
    <source>
        <dbReference type="EMBL" id="PIC22791.1"/>
    </source>
</evidence>
<keyword evidence="4 17" id="KW-0812">Transmembrane</keyword>
<keyword evidence="7" id="KW-0770">Synapse</keyword>
<evidence type="ECO:0000256" key="10">
    <source>
        <dbReference type="ARBA" id="ARBA00023157"/>
    </source>
</evidence>
<dbReference type="InterPro" id="IPR036734">
    <property type="entry name" value="Neur_chan_lig-bd_sf"/>
</dbReference>
<dbReference type="PRINTS" id="PR00252">
    <property type="entry name" value="NRIONCHANNEL"/>
</dbReference>
<evidence type="ECO:0000256" key="2">
    <source>
        <dbReference type="ARBA" id="ARBA00022448"/>
    </source>
</evidence>
<comment type="similarity">
    <text evidence="1">Belongs to the ligand-gated ion channel (TC 1.A.9) family. Acetylcholine receptor (TC 1.A.9.1) subfamily.</text>
</comment>
<dbReference type="FunFam" id="2.70.170.10:FF:000016">
    <property type="entry name" value="Nicotinic acetylcholine receptor subunit"/>
    <property type="match status" value="1"/>
</dbReference>
<dbReference type="CDD" id="cd18997">
    <property type="entry name" value="LGIC_ECD_nAChR"/>
    <property type="match status" value="1"/>
</dbReference>
<sequence length="557" mass="63809">MINILSVDRLSISLTGIEIIELKVDDIFFVRSSRFGISDPSTDPHKPKPKCSTSREFIFRSFSHVRMSSVCALLVSCALFSVAHGSLQERRLYEDLMRNYNNLERPVANHSEPVTVHLKVALQQIIDVDEKNQVVYVNAWLDYTWKDYNLVWDQAEYGNITDVRFPAGKIWKPDVLLYNSVDTNFDSTYQTNMIVYSSGLVHWVPPGIFKISCKIDIQWFPFDEQKCFFKFGSWTYDGYKLDLQPATGGFDISEYLPNGEWALPLTTVERNEKFYDCCPEPYPDVHFYLHMRRRTLYYGFNLIMPCILTTLMTLLGFTLPPDAGEKITLQITVLLSICFFLSIVSEMSPPTSEAVPLLGIFFTCCMIVVTASTVFTVYVLNLHYRTPETHDMGPWTRNLLLYWIPWILRMKRPGHNLTYASLPSLFASKPNRHSESLIRNIKDNEHSLSRANSFDADCRLNQYIMTQSVSNGLTSMGSIPSTMISSTNGALTDVSQQATLLILHRIYHELKIVTKRMIEGDKEEQASNNWKFAAMAIRLANGSVFFLVFFLLKGGTR</sequence>
<proteinExistence type="inferred from homology"/>
<dbReference type="InterPro" id="IPR036719">
    <property type="entry name" value="Neuro-gated_channel_TM_sf"/>
</dbReference>
<keyword evidence="21" id="KW-1185">Reference proteome</keyword>
<reference evidence="21" key="1">
    <citation type="submission" date="2017-10" db="EMBL/GenBank/DDBJ databases">
        <title>Rapid genome shrinkage in a self-fertile nematode reveals novel sperm competition proteins.</title>
        <authorList>
            <person name="Yin D."/>
            <person name="Schwarz E.M."/>
            <person name="Thomas C.G."/>
            <person name="Felde R.L."/>
            <person name="Korf I.F."/>
            <person name="Cutter A.D."/>
            <person name="Schartner C.M."/>
            <person name="Ralston E.J."/>
            <person name="Meyer B.J."/>
            <person name="Haag E.S."/>
        </authorList>
    </citation>
    <scope>NUCLEOTIDE SEQUENCE [LARGE SCALE GENOMIC DNA]</scope>
    <source>
        <strain evidence="21">JU1422</strain>
    </source>
</reference>
<evidence type="ECO:0000256" key="17">
    <source>
        <dbReference type="RuleBase" id="RU000687"/>
    </source>
</evidence>
<feature type="domain" description="Neurotransmitter-gated ion-channel ligand-binding" evidence="18">
    <location>
        <begin position="89"/>
        <end position="295"/>
    </location>
</feature>
<feature type="domain" description="Neurotransmitter-gated ion-channel transmembrane" evidence="19">
    <location>
        <begin position="302"/>
        <end position="550"/>
    </location>
</feature>
<dbReference type="NCBIfam" id="TIGR00860">
    <property type="entry name" value="LIC"/>
    <property type="match status" value="1"/>
</dbReference>
<feature type="transmembrane region" description="Helical" evidence="17">
    <location>
        <begin position="327"/>
        <end position="345"/>
    </location>
</feature>
<evidence type="ECO:0000256" key="14">
    <source>
        <dbReference type="ARBA" id="ARBA00023286"/>
    </source>
</evidence>
<dbReference type="PANTHER" id="PTHR18945">
    <property type="entry name" value="NEUROTRANSMITTER GATED ION CHANNEL"/>
    <property type="match status" value="1"/>
</dbReference>
<dbReference type="EMBL" id="PDUG01000005">
    <property type="protein sequence ID" value="PIC22791.1"/>
    <property type="molecule type" value="Genomic_DNA"/>
</dbReference>
<keyword evidence="14" id="KW-1071">Ligand-gated ion channel</keyword>
<dbReference type="PRINTS" id="PR00254">
    <property type="entry name" value="NICOTINICR"/>
</dbReference>
<name>A0A2G5T6R7_9PELO</name>
<evidence type="ECO:0008006" key="22">
    <source>
        <dbReference type="Google" id="ProtNLM"/>
    </source>
</evidence>
<keyword evidence="12" id="KW-0325">Glycoprotein</keyword>
<evidence type="ECO:0000256" key="15">
    <source>
        <dbReference type="ARBA" id="ARBA00023303"/>
    </source>
</evidence>
<dbReference type="Gene3D" id="1.20.58.390">
    <property type="entry name" value="Neurotransmitter-gated ion-channel transmembrane domain"/>
    <property type="match status" value="1"/>
</dbReference>
<evidence type="ECO:0000256" key="3">
    <source>
        <dbReference type="ARBA" id="ARBA00022475"/>
    </source>
</evidence>
<dbReference type="InterPro" id="IPR018000">
    <property type="entry name" value="Neurotransmitter_ion_chnl_CS"/>
</dbReference>
<dbReference type="STRING" id="1611254.A0A2G5T6R7"/>
<dbReference type="InterPro" id="IPR006202">
    <property type="entry name" value="Neur_chan_lig-bd"/>
</dbReference>
<evidence type="ECO:0000256" key="13">
    <source>
        <dbReference type="ARBA" id="ARBA00023257"/>
    </source>
</evidence>
<evidence type="ECO:0000259" key="19">
    <source>
        <dbReference type="Pfam" id="PF02932"/>
    </source>
</evidence>
<evidence type="ECO:0000256" key="9">
    <source>
        <dbReference type="ARBA" id="ARBA00023136"/>
    </source>
</evidence>
<dbReference type="Proteomes" id="UP000230233">
    <property type="component" value="Chromosome V"/>
</dbReference>
<dbReference type="Gene3D" id="2.70.170.10">
    <property type="entry name" value="Neurotransmitter-gated ion-channel ligand-binding domain"/>
    <property type="match status" value="1"/>
</dbReference>
<evidence type="ECO:0000259" key="18">
    <source>
        <dbReference type="Pfam" id="PF02931"/>
    </source>
</evidence>
<keyword evidence="3" id="KW-1003">Cell membrane</keyword>
<comment type="subcellular location">
    <subcellularLocation>
        <location evidence="16">Postsynaptic cell membrane</location>
        <topology evidence="16">Multi-pass membrane protein</topology>
    </subcellularLocation>
</comment>
<gene>
    <name evidence="20" type="primary">Cni-acr-16</name>
    <name evidence="20" type="synonym">Cnig_chr_V.g16725</name>
    <name evidence="20" type="ORF">B9Z55_016725</name>
</gene>
<feature type="transmembrane region" description="Helical" evidence="17">
    <location>
        <begin position="532"/>
        <end position="552"/>
    </location>
</feature>
<dbReference type="SUPFAM" id="SSF63712">
    <property type="entry name" value="Nicotinic receptor ligand binding domain-like"/>
    <property type="match status" value="1"/>
</dbReference>
<keyword evidence="9 17" id="KW-0472">Membrane</keyword>
<evidence type="ECO:0000256" key="8">
    <source>
        <dbReference type="ARBA" id="ARBA00023065"/>
    </source>
</evidence>
<evidence type="ECO:0000313" key="21">
    <source>
        <dbReference type="Proteomes" id="UP000230233"/>
    </source>
</evidence>
<dbReference type="InterPro" id="IPR006201">
    <property type="entry name" value="Neur_channel"/>
</dbReference>
<evidence type="ECO:0000256" key="12">
    <source>
        <dbReference type="ARBA" id="ARBA00023180"/>
    </source>
</evidence>
<dbReference type="GO" id="GO:0045211">
    <property type="term" value="C:postsynaptic membrane"/>
    <property type="evidence" value="ECO:0007669"/>
    <property type="project" value="UniProtKB-SubCell"/>
</dbReference>
<dbReference type="InterPro" id="IPR002394">
    <property type="entry name" value="Nicotinic_acetylcholine_rcpt"/>
</dbReference>
<dbReference type="AlphaFoldDB" id="A0A2G5T6R7"/>
<keyword evidence="15 17" id="KW-0407">Ion channel</keyword>
<dbReference type="GO" id="GO:0004888">
    <property type="term" value="F:transmembrane signaling receptor activity"/>
    <property type="evidence" value="ECO:0007669"/>
    <property type="project" value="InterPro"/>
</dbReference>
<dbReference type="OrthoDB" id="5975154at2759"/>